<dbReference type="EMBL" id="HG676568">
    <property type="protein sequence ID" value="CDJ44136.1"/>
    <property type="molecule type" value="Genomic_DNA"/>
</dbReference>
<dbReference type="Proteomes" id="UP000030747">
    <property type="component" value="Unassembled WGS sequence"/>
</dbReference>
<evidence type="ECO:0000313" key="2">
    <source>
        <dbReference type="Proteomes" id="UP000030747"/>
    </source>
</evidence>
<name>U6L1T1_EIMTE</name>
<proteinExistence type="predicted"/>
<accession>U6L1T1</accession>
<evidence type="ECO:0000313" key="1">
    <source>
        <dbReference type="EMBL" id="CDJ44136.1"/>
    </source>
</evidence>
<sequence length="50" mass="5294">MRSKKYCDTGIFVRALSEIYLFQEQQLLFPASNAVVPSAAAATATATAAA</sequence>
<feature type="non-terminal residue" evidence="1">
    <location>
        <position position="50"/>
    </location>
</feature>
<organism evidence="1 2">
    <name type="scientific">Eimeria tenella</name>
    <name type="common">Coccidian parasite</name>
    <dbReference type="NCBI Taxonomy" id="5802"/>
    <lineage>
        <taxon>Eukaryota</taxon>
        <taxon>Sar</taxon>
        <taxon>Alveolata</taxon>
        <taxon>Apicomplexa</taxon>
        <taxon>Conoidasida</taxon>
        <taxon>Coccidia</taxon>
        <taxon>Eucoccidiorida</taxon>
        <taxon>Eimeriorina</taxon>
        <taxon>Eimeriidae</taxon>
        <taxon>Eimeria</taxon>
    </lineage>
</organism>
<dbReference type="GeneID" id="25251262"/>
<gene>
    <name evidence="1" type="ORF">ETH_00010335</name>
</gene>
<dbReference type="AlphaFoldDB" id="U6L1T1"/>
<protein>
    <submittedName>
        <fullName evidence="1">Uncharacterized protein</fullName>
    </submittedName>
</protein>
<reference evidence="1" key="2">
    <citation type="submission" date="2013-10" db="EMBL/GenBank/DDBJ databases">
        <authorList>
            <person name="Aslett M."/>
        </authorList>
    </citation>
    <scope>NUCLEOTIDE SEQUENCE [LARGE SCALE GENOMIC DNA]</scope>
    <source>
        <strain evidence="1">Houghton</strain>
    </source>
</reference>
<keyword evidence="2" id="KW-1185">Reference proteome</keyword>
<dbReference type="RefSeq" id="XP_013234885.1">
    <property type="nucleotide sequence ID" value="XM_013379431.1"/>
</dbReference>
<reference evidence="1" key="1">
    <citation type="submission" date="2013-10" db="EMBL/GenBank/DDBJ databases">
        <title>Genomic analysis of the causative agents of coccidiosis in chickens.</title>
        <authorList>
            <person name="Reid A.J."/>
            <person name="Blake D."/>
            <person name="Billington K."/>
            <person name="Browne H."/>
            <person name="Dunn M."/>
            <person name="Hung S."/>
            <person name="Kawahara F."/>
            <person name="Miranda-Saavedra D."/>
            <person name="Mourier T."/>
            <person name="Nagra H."/>
            <person name="Otto T.D."/>
            <person name="Rawlings N."/>
            <person name="Sanchez A."/>
            <person name="Sanders M."/>
            <person name="Subramaniam C."/>
            <person name="Tay Y."/>
            <person name="Dear P."/>
            <person name="Doerig C."/>
            <person name="Gruber A."/>
            <person name="Parkinson J."/>
            <person name="Shirley M."/>
            <person name="Wan K.L."/>
            <person name="Berriman M."/>
            <person name="Tomley F."/>
            <person name="Pain A."/>
        </authorList>
    </citation>
    <scope>NUCLEOTIDE SEQUENCE [LARGE SCALE GENOMIC DNA]</scope>
    <source>
        <strain evidence="1">Houghton</strain>
    </source>
</reference>